<protein>
    <submittedName>
        <fullName evidence="1">Uncharacterized protein</fullName>
    </submittedName>
</protein>
<dbReference type="EMBL" id="GBRH01281192">
    <property type="protein sequence ID" value="JAD16703.1"/>
    <property type="molecule type" value="Transcribed_RNA"/>
</dbReference>
<proteinExistence type="predicted"/>
<sequence length="12" mass="1395">MFFIALGPPFRV</sequence>
<evidence type="ECO:0000313" key="1">
    <source>
        <dbReference type="EMBL" id="JAD16703.1"/>
    </source>
</evidence>
<reference evidence="1" key="1">
    <citation type="submission" date="2014-09" db="EMBL/GenBank/DDBJ databases">
        <authorList>
            <person name="Magalhaes I.L.F."/>
            <person name="Oliveira U."/>
            <person name="Santos F.R."/>
            <person name="Vidigal T.H.D.A."/>
            <person name="Brescovit A.D."/>
            <person name="Santos A.J."/>
        </authorList>
    </citation>
    <scope>NUCLEOTIDE SEQUENCE</scope>
    <source>
        <tissue evidence="1">Shoot tissue taken approximately 20 cm above the soil surface</tissue>
    </source>
</reference>
<accession>A0A0A8XVC3</accession>
<name>A0A0A8XVC3_ARUDO</name>
<organism evidence="1">
    <name type="scientific">Arundo donax</name>
    <name type="common">Giant reed</name>
    <name type="synonym">Donax arundinaceus</name>
    <dbReference type="NCBI Taxonomy" id="35708"/>
    <lineage>
        <taxon>Eukaryota</taxon>
        <taxon>Viridiplantae</taxon>
        <taxon>Streptophyta</taxon>
        <taxon>Embryophyta</taxon>
        <taxon>Tracheophyta</taxon>
        <taxon>Spermatophyta</taxon>
        <taxon>Magnoliopsida</taxon>
        <taxon>Liliopsida</taxon>
        <taxon>Poales</taxon>
        <taxon>Poaceae</taxon>
        <taxon>PACMAD clade</taxon>
        <taxon>Arundinoideae</taxon>
        <taxon>Arundineae</taxon>
        <taxon>Arundo</taxon>
    </lineage>
</organism>
<reference evidence="1" key="2">
    <citation type="journal article" date="2015" name="Data Brief">
        <title>Shoot transcriptome of the giant reed, Arundo donax.</title>
        <authorList>
            <person name="Barrero R.A."/>
            <person name="Guerrero F.D."/>
            <person name="Moolhuijzen P."/>
            <person name="Goolsby J.A."/>
            <person name="Tidwell J."/>
            <person name="Bellgard S.E."/>
            <person name="Bellgard M.I."/>
        </authorList>
    </citation>
    <scope>NUCLEOTIDE SEQUENCE</scope>
    <source>
        <tissue evidence="1">Shoot tissue taken approximately 20 cm above the soil surface</tissue>
    </source>
</reference>